<dbReference type="EnsemblBacteria" id="AAK24105">
    <property type="protein sequence ID" value="AAK24105"/>
    <property type="gene ID" value="CC_2134"/>
</dbReference>
<dbReference type="BioCyc" id="CAULO:CC2134-MONOMER"/>
<organism evidence="2 3">
    <name type="scientific">Caulobacter vibrioides (strain ATCC 19089 / CIP 103742 / CB 15)</name>
    <name type="common">Caulobacter crescentus</name>
    <dbReference type="NCBI Taxonomy" id="190650"/>
    <lineage>
        <taxon>Bacteria</taxon>
        <taxon>Pseudomonadati</taxon>
        <taxon>Pseudomonadota</taxon>
        <taxon>Alphaproteobacteria</taxon>
        <taxon>Caulobacterales</taxon>
        <taxon>Caulobacteraceae</taxon>
        <taxon>Caulobacter</taxon>
    </lineage>
</organism>
<proteinExistence type="predicted"/>
<dbReference type="CDD" id="cd07316">
    <property type="entry name" value="terB_like_DjlA"/>
    <property type="match status" value="1"/>
</dbReference>
<dbReference type="SUPFAM" id="SSF46565">
    <property type="entry name" value="Chaperone J-domain"/>
    <property type="match status" value="1"/>
</dbReference>
<dbReference type="KEGG" id="ccr:CC_2134"/>
<protein>
    <submittedName>
        <fullName evidence="2">DnaJ-related protein</fullName>
    </submittedName>
</protein>
<sequence length="258" mass="28125">MLEARNEVIRSLCRAYLSCPLLVSRRPMSFWRNIASIAARRLDLADCTECPGGLPGEDPAFSTAVTALGAKLAKVDGRADGGEFAAFTEVFQPDPASEPNIHRLYDLARQTTHGFESYAKRLAKRYSSCPQLLEDVVDGLFHIAKSDGMVSQDELDYLERVSNLFGMSPLAFRRLRATHLGVDANDPYAILEVPPDADDATVRSAWKAALSSAHPDRARARGLPTEFIEVAEAKAASINAAFSTVMRERRELGLAAAG</sequence>
<accession>Q9A6G0</accession>
<evidence type="ECO:0000259" key="1">
    <source>
        <dbReference type="PROSITE" id="PS50076"/>
    </source>
</evidence>
<dbReference type="Pfam" id="PF05099">
    <property type="entry name" value="TerB"/>
    <property type="match status" value="1"/>
</dbReference>
<reference evidence="2 3" key="1">
    <citation type="journal article" date="2001" name="Proc. Natl. Acad. Sci. U.S.A.">
        <title>Complete genome sequence of Caulobacter crescentus.</title>
        <authorList>
            <person name="Nierman W.C."/>
            <person name="Feldblyum T.V."/>
            <person name="Laub M.T."/>
            <person name="Paulsen I.T."/>
            <person name="Nelson K.E."/>
            <person name="Eisen J.A."/>
            <person name="Heidelberg J.F."/>
            <person name="Alley M.R."/>
            <person name="Ohta N."/>
            <person name="Maddock J.R."/>
            <person name="Potocka I."/>
            <person name="Nelson W.C."/>
            <person name="Newton A."/>
            <person name="Stephens C."/>
            <person name="Phadke N.D."/>
            <person name="Ely B."/>
            <person name="DeBoy R.T."/>
            <person name="Dodson R.J."/>
            <person name="Durkin A.S."/>
            <person name="Gwinn M.L."/>
            <person name="Haft D.H."/>
            <person name="Kolonay J.F."/>
            <person name="Smit J."/>
            <person name="Craven M.B."/>
            <person name="Khouri H."/>
            <person name="Shetty J."/>
            <person name="Berry K."/>
            <person name="Utterback T."/>
            <person name="Tran K."/>
            <person name="Wolf A."/>
            <person name="Vamathevan J."/>
            <person name="Ermolaeva M."/>
            <person name="White O."/>
            <person name="Salzberg S.L."/>
            <person name="Venter J.C."/>
            <person name="Shapiro L."/>
            <person name="Fraser C.M."/>
        </authorList>
    </citation>
    <scope>NUCLEOTIDE SEQUENCE [LARGE SCALE GENOMIC DNA]</scope>
    <source>
        <strain evidence="3">ATCC 19089 / CB15</strain>
    </source>
</reference>
<dbReference type="EMBL" id="AE005673">
    <property type="protein sequence ID" value="AAK24105.1"/>
    <property type="molecule type" value="Genomic_DNA"/>
</dbReference>
<name>Q9A6G0_CAUVC</name>
<dbReference type="PIR" id="E87513">
    <property type="entry name" value="E87513"/>
</dbReference>
<dbReference type="InterPro" id="IPR029024">
    <property type="entry name" value="TerB-like"/>
</dbReference>
<dbReference type="Proteomes" id="UP000001816">
    <property type="component" value="Chromosome"/>
</dbReference>
<dbReference type="PROSITE" id="PS50076">
    <property type="entry name" value="DNAJ_2"/>
    <property type="match status" value="1"/>
</dbReference>
<dbReference type="InterPro" id="IPR036869">
    <property type="entry name" value="J_dom_sf"/>
</dbReference>
<keyword evidence="3" id="KW-1185">Reference proteome</keyword>
<evidence type="ECO:0000313" key="3">
    <source>
        <dbReference type="Proteomes" id="UP000001816"/>
    </source>
</evidence>
<feature type="domain" description="J" evidence="1">
    <location>
        <begin position="186"/>
        <end position="250"/>
    </location>
</feature>
<dbReference type="InterPro" id="IPR007791">
    <property type="entry name" value="DjlA_N"/>
</dbReference>
<dbReference type="HOGENOM" id="CLU_066221_0_0_5"/>
<dbReference type="SMART" id="SM00271">
    <property type="entry name" value="DnaJ"/>
    <property type="match status" value="1"/>
</dbReference>
<dbReference type="Gene3D" id="1.10.3680.10">
    <property type="entry name" value="TerB-like"/>
    <property type="match status" value="1"/>
</dbReference>
<dbReference type="AlphaFoldDB" id="Q9A6G0"/>
<dbReference type="STRING" id="190650.CC_2134"/>
<evidence type="ECO:0000313" key="2">
    <source>
        <dbReference type="EMBL" id="AAK24105.1"/>
    </source>
</evidence>
<dbReference type="InterPro" id="IPR001623">
    <property type="entry name" value="DnaJ_domain"/>
</dbReference>
<dbReference type="PATRIC" id="fig|190650.5.peg.2154"/>
<dbReference type="SMR" id="Q9A6G0"/>
<dbReference type="Pfam" id="PF00226">
    <property type="entry name" value="DnaJ"/>
    <property type="match status" value="1"/>
</dbReference>
<gene>
    <name evidence="2" type="ordered locus">CC_2134</name>
</gene>
<dbReference type="eggNOG" id="COG1076">
    <property type="taxonomic scope" value="Bacteria"/>
</dbReference>
<dbReference type="Gene3D" id="1.10.287.110">
    <property type="entry name" value="DnaJ domain"/>
    <property type="match status" value="1"/>
</dbReference>
<dbReference type="SUPFAM" id="SSF158682">
    <property type="entry name" value="TerB-like"/>
    <property type="match status" value="1"/>
</dbReference>